<gene>
    <name evidence="1" type="ORF">HPT29_027645</name>
</gene>
<accession>A0ABY5RZZ3</accession>
<keyword evidence="2" id="KW-1185">Reference proteome</keyword>
<reference evidence="1" key="1">
    <citation type="submission" date="2022-08" db="EMBL/GenBank/DDBJ databases">
        <title>Microvirga terrae sp. nov., isolated from soil.</title>
        <authorList>
            <person name="Kim K.H."/>
            <person name="Seo Y.L."/>
            <person name="Kim J.M."/>
            <person name="Lee J.K."/>
            <person name="Han D.M."/>
            <person name="Jeon C.O."/>
        </authorList>
    </citation>
    <scope>NUCLEOTIDE SEQUENCE</scope>
    <source>
        <strain evidence="1">R24</strain>
        <plasmid evidence="1">pR24_2</plasmid>
    </source>
</reference>
<organism evidence="1 2">
    <name type="scientific">Microvirga terrae</name>
    <dbReference type="NCBI Taxonomy" id="2740529"/>
    <lineage>
        <taxon>Bacteria</taxon>
        <taxon>Pseudomonadati</taxon>
        <taxon>Pseudomonadota</taxon>
        <taxon>Alphaproteobacteria</taxon>
        <taxon>Hyphomicrobiales</taxon>
        <taxon>Methylobacteriaceae</taxon>
        <taxon>Microvirga</taxon>
    </lineage>
</organism>
<keyword evidence="1" id="KW-0614">Plasmid</keyword>
<dbReference type="EMBL" id="CP102847">
    <property type="protein sequence ID" value="UVF22795.1"/>
    <property type="molecule type" value="Genomic_DNA"/>
</dbReference>
<protein>
    <submittedName>
        <fullName evidence="1">Uncharacterized protein</fullName>
    </submittedName>
</protein>
<dbReference type="Proteomes" id="UP001017257">
    <property type="component" value="Plasmid pR24_2"/>
</dbReference>
<evidence type="ECO:0000313" key="1">
    <source>
        <dbReference type="EMBL" id="UVF22795.1"/>
    </source>
</evidence>
<proteinExistence type="predicted"/>
<sequence length="168" mass="18484">MTQTPASIIQETLASTFTTSTPESWVRFGDRVIDALADAGFEISNGTHQCILRSKTLFTDGSQLADAGTLNCEANEEPDPFDELLDLASILPAENHWRPGNSGDIPMDGSMFFVRFRYRGLNMIGIAVVVDSLRRYANVIGTVGDSFAHRLHFMDILQWAPVFTVKGA</sequence>
<geneLocation type="plasmid" evidence="1 2">
    <name>pR24_2</name>
</geneLocation>
<dbReference type="RefSeq" id="WP_173949782.1">
    <property type="nucleotide sequence ID" value="NZ_CP102847.1"/>
</dbReference>
<name>A0ABY5RZZ3_9HYPH</name>
<evidence type="ECO:0000313" key="2">
    <source>
        <dbReference type="Proteomes" id="UP001017257"/>
    </source>
</evidence>